<protein>
    <submittedName>
        <fullName evidence="3">Uncharacterized protein</fullName>
    </submittedName>
</protein>
<dbReference type="AlphaFoldDB" id="A0A6V8H9S6"/>
<feature type="region of interest" description="Disordered" evidence="1">
    <location>
        <begin position="558"/>
        <end position="606"/>
    </location>
</feature>
<evidence type="ECO:0000313" key="3">
    <source>
        <dbReference type="EMBL" id="GAM37623.1"/>
    </source>
</evidence>
<dbReference type="Proteomes" id="UP000053095">
    <property type="component" value="Unassembled WGS sequence"/>
</dbReference>
<feature type="region of interest" description="Disordered" evidence="1">
    <location>
        <begin position="30"/>
        <end position="50"/>
    </location>
</feature>
<evidence type="ECO:0000313" key="4">
    <source>
        <dbReference type="Proteomes" id="UP000053095"/>
    </source>
</evidence>
<keyword evidence="2" id="KW-0472">Membrane</keyword>
<keyword evidence="4" id="KW-1185">Reference proteome</keyword>
<feature type="transmembrane region" description="Helical" evidence="2">
    <location>
        <begin position="118"/>
        <end position="139"/>
    </location>
</feature>
<feature type="transmembrane region" description="Helical" evidence="2">
    <location>
        <begin position="203"/>
        <end position="228"/>
    </location>
</feature>
<feature type="transmembrane region" description="Helical" evidence="2">
    <location>
        <begin position="151"/>
        <end position="176"/>
    </location>
</feature>
<evidence type="ECO:0000256" key="1">
    <source>
        <dbReference type="SAM" id="MobiDB-lite"/>
    </source>
</evidence>
<reference evidence="4" key="1">
    <citation type="journal article" date="2015" name="Genome Announc.">
        <title>Draft genome sequence of Talaromyces cellulolyticus strain Y-94, a source of lignocellulosic biomass-degrading enzymes.</title>
        <authorList>
            <person name="Fujii T."/>
            <person name="Koike H."/>
            <person name="Sawayama S."/>
            <person name="Yano S."/>
            <person name="Inoue H."/>
        </authorList>
    </citation>
    <scope>NUCLEOTIDE SEQUENCE [LARGE SCALE GENOMIC DNA]</scope>
    <source>
        <strain evidence="4">Y-94</strain>
    </source>
</reference>
<feature type="region of interest" description="Disordered" evidence="1">
    <location>
        <begin position="665"/>
        <end position="690"/>
    </location>
</feature>
<keyword evidence="2" id="KW-0812">Transmembrane</keyword>
<feature type="compositionally biased region" description="Polar residues" evidence="1">
    <location>
        <begin position="363"/>
        <end position="389"/>
    </location>
</feature>
<feature type="compositionally biased region" description="Polar residues" evidence="1">
    <location>
        <begin position="299"/>
        <end position="308"/>
    </location>
</feature>
<name>A0A6V8H9S6_TALPI</name>
<feature type="compositionally biased region" description="Polar residues" evidence="1">
    <location>
        <begin position="315"/>
        <end position="350"/>
    </location>
</feature>
<feature type="region of interest" description="Disordered" evidence="1">
    <location>
        <begin position="239"/>
        <end position="267"/>
    </location>
</feature>
<sequence length="690" mass="76064">MGGSSSPPFLYDPVSQWSFNDYHRGKPFNPKAVTQASRAPRPQSIPQEGPLVNFNRHPDTWVAPRQNTHIHPMSRHTKARVTHTRRFQLFLRVLSVLGALGILFCVICINHTDVALGWIIRVAPSVAILHNIYAIYHLARSAASRPAGSSTSYHLFASIMDCGLAPFYAFTSFVAYKEYHDGYYNWGTLFNDDNIQHYIVESLFYASAGVGGLHLLSLIISVYLAVVFRQITKLPPDMNPLEDNLTARPSTRRSQLSRSELSEKKHMSTSTVDSAYFSVKSHLDDVSNDIPQPIPFMHTRQQSSTSLADTKRASHTSLHSGQQSGRIYNADSQPTSPSRAAAQGQKSPSRPRSVFEDAPVLRPTSSGLTPTNLRWSSPVPSEASANWVSYESPADEDVIIRESKPPSRSKNGTPFPVASDWLGPVPKFGRVESGIPHKEARGQYAALETNDGYDNDVHFDINKDNLEEDITEYLNRALDPLRMNPPTPQPKEDPENNNTGSRPSSLRRAVLGEIPDVSAVRNNNITDSAVAEDTELPPSKPSKLKTFGSLRLWGSKSNKTSYASVKEDEASDNESDNENESNQPAKLTTPKRRTTQTTLTAKEADRKGRVVSNSGIDLGSAFHTGMDSEQYSEYISALGVGRRRDVSGKIAEEGRGGIVEVAEIPEVPSTPEKKKQNTGRAAGWARFAGL</sequence>
<comment type="caution">
    <text evidence="3">The sequence shown here is derived from an EMBL/GenBank/DDBJ whole genome shotgun (WGS) entry which is preliminary data.</text>
</comment>
<organism evidence="3 4">
    <name type="scientific">Talaromyces pinophilus</name>
    <name type="common">Penicillium pinophilum</name>
    <dbReference type="NCBI Taxonomy" id="128442"/>
    <lineage>
        <taxon>Eukaryota</taxon>
        <taxon>Fungi</taxon>
        <taxon>Dikarya</taxon>
        <taxon>Ascomycota</taxon>
        <taxon>Pezizomycotina</taxon>
        <taxon>Eurotiomycetes</taxon>
        <taxon>Eurotiomycetidae</taxon>
        <taxon>Eurotiales</taxon>
        <taxon>Trichocomaceae</taxon>
        <taxon>Talaromyces</taxon>
        <taxon>Talaromyces sect. Talaromyces</taxon>
    </lineage>
</organism>
<evidence type="ECO:0000256" key="2">
    <source>
        <dbReference type="SAM" id="Phobius"/>
    </source>
</evidence>
<feature type="compositionally biased region" description="Acidic residues" evidence="1">
    <location>
        <begin position="569"/>
        <end position="579"/>
    </location>
</feature>
<accession>A0A6V8H9S6</accession>
<gene>
    <name evidence="3" type="ORF">TCE0_024f07693</name>
</gene>
<feature type="region of interest" description="Disordered" evidence="1">
    <location>
        <begin position="478"/>
        <end position="507"/>
    </location>
</feature>
<feature type="region of interest" description="Disordered" evidence="1">
    <location>
        <begin position="290"/>
        <end position="390"/>
    </location>
</feature>
<feature type="transmembrane region" description="Helical" evidence="2">
    <location>
        <begin position="89"/>
        <end position="112"/>
    </location>
</feature>
<keyword evidence="2" id="KW-1133">Transmembrane helix</keyword>
<dbReference type="EMBL" id="DF933820">
    <property type="protein sequence ID" value="GAM37623.1"/>
    <property type="molecule type" value="Genomic_DNA"/>
</dbReference>
<proteinExistence type="predicted"/>